<keyword evidence="3 8" id="KW-0816">Tricarboxylic acid cycle</keyword>
<dbReference type="RefSeq" id="WP_344325824.1">
    <property type="nucleotide sequence ID" value="NZ_BAAAPY010000003.1"/>
</dbReference>
<accession>A0ABN2VW74</accession>
<evidence type="ECO:0000256" key="2">
    <source>
        <dbReference type="ARBA" id="ARBA00010566"/>
    </source>
</evidence>
<evidence type="ECO:0000313" key="10">
    <source>
        <dbReference type="EMBL" id="GAA2074603.1"/>
    </source>
</evidence>
<comment type="similarity">
    <text evidence="2 7 9">Belongs to the citrate synthase family.</text>
</comment>
<dbReference type="InterPro" id="IPR024176">
    <property type="entry name" value="Citrate_synthase_bac-typ"/>
</dbReference>
<evidence type="ECO:0000256" key="1">
    <source>
        <dbReference type="ARBA" id="ARBA00004751"/>
    </source>
</evidence>
<protein>
    <recommendedName>
        <fullName evidence="6 7">Citrate synthase</fullName>
    </recommendedName>
</protein>
<comment type="pathway">
    <text evidence="1 8">Carbohydrate metabolism; tricarboxylic acid cycle; isocitrate from oxaloacetate: step 1/2.</text>
</comment>
<dbReference type="InterPro" id="IPR010953">
    <property type="entry name" value="Citrate_synthase_typ-I"/>
</dbReference>
<dbReference type="InterPro" id="IPR036969">
    <property type="entry name" value="Citrate_synthase_sf"/>
</dbReference>
<dbReference type="PROSITE" id="PS00480">
    <property type="entry name" value="CITRATE_SYNTHASE"/>
    <property type="match status" value="1"/>
</dbReference>
<evidence type="ECO:0000313" key="11">
    <source>
        <dbReference type="Proteomes" id="UP001501480"/>
    </source>
</evidence>
<dbReference type="SUPFAM" id="SSF48256">
    <property type="entry name" value="Citrate synthase"/>
    <property type="match status" value="1"/>
</dbReference>
<evidence type="ECO:0000256" key="3">
    <source>
        <dbReference type="ARBA" id="ARBA00022532"/>
    </source>
</evidence>
<evidence type="ECO:0000256" key="6">
    <source>
        <dbReference type="NCBIfam" id="TIGR01798"/>
    </source>
</evidence>
<dbReference type="Pfam" id="PF00285">
    <property type="entry name" value="Citrate_synt"/>
    <property type="match status" value="1"/>
</dbReference>
<dbReference type="InterPro" id="IPR019810">
    <property type="entry name" value="Citrate_synthase_AS"/>
</dbReference>
<sequence>MTDQTLTVRDNRTGEEYELEITDGTVRAADLGKIGKTDDEPGLAVYDPGFTNTASTRSAVTYIDGEKGILEYRGYPIEQLAEHSTYLEVAYLLIHGELPTKEQHDQWVHEITFHTFVHENLKSLMQGFRYDAHPMGMLLSGVGALSTFYPEARAITDEQVRHEQIVRMIAKMPTLGAWSFRHAQGKPYIYPDNDLTYTENFLSMLFKMSEQKYDPDPRLSKALEVLFILHADHEQNCSTNAVRSVGSSQVDPYSAVSAGIAALYGPLHGGANEAVLRMLKRIGSKDKVPEFIEGVKNGDERLMGFGHRVYKNYDPRAKIIKKAVDDVFEVTGVNPLLEIAQELEKIALEDEYFVQRKLYPNVDFYSGLIYEALQFPPEMFTVLFAIPRTSGWLAQWVELVDDKEQKIARPKQIYTGGRGLDFVPAAQRWA</sequence>
<evidence type="ECO:0000256" key="5">
    <source>
        <dbReference type="ARBA" id="ARBA00049288"/>
    </source>
</evidence>
<dbReference type="InterPro" id="IPR016142">
    <property type="entry name" value="Citrate_synth-like_lrg_a-sub"/>
</dbReference>
<evidence type="ECO:0000256" key="9">
    <source>
        <dbReference type="RuleBase" id="RU003406"/>
    </source>
</evidence>
<dbReference type="Gene3D" id="1.10.580.10">
    <property type="entry name" value="Citrate Synthase, domain 1"/>
    <property type="match status" value="1"/>
</dbReference>
<keyword evidence="11" id="KW-1185">Reference proteome</keyword>
<dbReference type="Gene3D" id="1.10.230.10">
    <property type="entry name" value="Cytochrome P450-Terp, domain 2"/>
    <property type="match status" value="1"/>
</dbReference>
<dbReference type="NCBIfam" id="NF004126">
    <property type="entry name" value="PRK05614.1"/>
    <property type="match status" value="1"/>
</dbReference>
<name>A0ABN2VW74_9ACTN</name>
<evidence type="ECO:0000256" key="4">
    <source>
        <dbReference type="ARBA" id="ARBA00022679"/>
    </source>
</evidence>
<proteinExistence type="inferred from homology"/>
<reference evidence="10 11" key="1">
    <citation type="journal article" date="2019" name="Int. J. Syst. Evol. Microbiol.">
        <title>The Global Catalogue of Microorganisms (GCM) 10K type strain sequencing project: providing services to taxonomists for standard genome sequencing and annotation.</title>
        <authorList>
            <consortium name="The Broad Institute Genomics Platform"/>
            <consortium name="The Broad Institute Genome Sequencing Center for Infectious Disease"/>
            <person name="Wu L."/>
            <person name="Ma J."/>
        </authorList>
    </citation>
    <scope>NUCLEOTIDE SEQUENCE [LARGE SCALE GENOMIC DNA]</scope>
    <source>
        <strain evidence="10 11">JCM 15749</strain>
    </source>
</reference>
<dbReference type="InterPro" id="IPR016143">
    <property type="entry name" value="Citrate_synth-like_sm_a-sub"/>
</dbReference>
<comment type="catalytic activity">
    <reaction evidence="5 8">
        <text>oxaloacetate + acetyl-CoA + H2O = citrate + CoA + H(+)</text>
        <dbReference type="Rhea" id="RHEA:16845"/>
        <dbReference type="ChEBI" id="CHEBI:15377"/>
        <dbReference type="ChEBI" id="CHEBI:15378"/>
        <dbReference type="ChEBI" id="CHEBI:16452"/>
        <dbReference type="ChEBI" id="CHEBI:16947"/>
        <dbReference type="ChEBI" id="CHEBI:57287"/>
        <dbReference type="ChEBI" id="CHEBI:57288"/>
        <dbReference type="EC" id="2.3.3.16"/>
    </reaction>
</comment>
<organism evidence="10 11">
    <name type="scientific">Aeromicrobium halocynthiae</name>
    <dbReference type="NCBI Taxonomy" id="560557"/>
    <lineage>
        <taxon>Bacteria</taxon>
        <taxon>Bacillati</taxon>
        <taxon>Actinomycetota</taxon>
        <taxon>Actinomycetes</taxon>
        <taxon>Propionibacteriales</taxon>
        <taxon>Nocardioidaceae</taxon>
        <taxon>Aeromicrobium</taxon>
    </lineage>
</organism>
<dbReference type="InterPro" id="IPR002020">
    <property type="entry name" value="Citrate_synthase"/>
</dbReference>
<gene>
    <name evidence="10" type="ORF">GCM10009821_11820</name>
</gene>
<dbReference type="EMBL" id="BAAAPY010000003">
    <property type="protein sequence ID" value="GAA2074603.1"/>
    <property type="molecule type" value="Genomic_DNA"/>
</dbReference>
<dbReference type="PIRSF" id="PIRSF001369">
    <property type="entry name" value="Citrate_synth"/>
    <property type="match status" value="1"/>
</dbReference>
<dbReference type="NCBIfam" id="TIGR01798">
    <property type="entry name" value="cit_synth_I"/>
    <property type="match status" value="1"/>
</dbReference>
<dbReference type="PANTHER" id="PTHR42871">
    <property type="entry name" value="CITRATE SYNTHASE"/>
    <property type="match status" value="1"/>
</dbReference>
<keyword evidence="4 7" id="KW-0808">Transferase</keyword>
<evidence type="ECO:0000256" key="7">
    <source>
        <dbReference type="PIRNR" id="PIRNR001369"/>
    </source>
</evidence>
<comment type="caution">
    <text evidence="10">The sequence shown here is derived from an EMBL/GenBank/DDBJ whole genome shotgun (WGS) entry which is preliminary data.</text>
</comment>
<evidence type="ECO:0000256" key="8">
    <source>
        <dbReference type="RuleBase" id="RU003370"/>
    </source>
</evidence>
<dbReference type="PRINTS" id="PR00143">
    <property type="entry name" value="CITRTSNTHASE"/>
</dbReference>
<dbReference type="Proteomes" id="UP001501480">
    <property type="component" value="Unassembled WGS sequence"/>
</dbReference>
<dbReference type="PANTHER" id="PTHR42871:SF1">
    <property type="entry name" value="CITRATE SYNTHASE"/>
    <property type="match status" value="1"/>
</dbReference>